<protein>
    <recommendedName>
        <fullName evidence="1">ISXO2-like transposase domain-containing protein</fullName>
    </recommendedName>
</protein>
<evidence type="ECO:0000259" key="1">
    <source>
        <dbReference type="SMART" id="SM01126"/>
    </source>
</evidence>
<comment type="caution">
    <text evidence="2">The sequence shown here is derived from an EMBL/GenBank/DDBJ whole genome shotgun (WGS) entry which is preliminary data.</text>
</comment>
<feature type="domain" description="ISXO2-like transposase" evidence="1">
    <location>
        <begin position="116"/>
        <end position="249"/>
    </location>
</feature>
<proteinExistence type="predicted"/>
<dbReference type="Proteomes" id="UP000034785">
    <property type="component" value="Unassembled WGS sequence"/>
</dbReference>
<evidence type="ECO:0000313" key="2">
    <source>
        <dbReference type="EMBL" id="KKS70325.1"/>
    </source>
</evidence>
<gene>
    <name evidence="2" type="ORF">UV41_C0027G0001</name>
</gene>
<evidence type="ECO:0000313" key="3">
    <source>
        <dbReference type="Proteomes" id="UP000034785"/>
    </source>
</evidence>
<dbReference type="Pfam" id="PF12760">
    <property type="entry name" value="Zn_ribbon_IS1595"/>
    <property type="match status" value="1"/>
</dbReference>
<dbReference type="InterPro" id="IPR024442">
    <property type="entry name" value="Transposase_Zn_ribbon"/>
</dbReference>
<dbReference type="AlphaFoldDB" id="A0A0G1BAC5"/>
<dbReference type="SMART" id="SM01126">
    <property type="entry name" value="DDE_Tnp_IS1595"/>
    <property type="match status" value="1"/>
</dbReference>
<organism evidence="2 3">
    <name type="scientific">Candidatus Daviesbacteria bacterium GW2011_GWA2_42_7</name>
    <dbReference type="NCBI Taxonomy" id="1618425"/>
    <lineage>
        <taxon>Bacteria</taxon>
        <taxon>Candidatus Daviesiibacteriota</taxon>
    </lineage>
</organism>
<reference evidence="2 3" key="1">
    <citation type="journal article" date="2015" name="Nature">
        <title>rRNA introns, odd ribosomes, and small enigmatic genomes across a large radiation of phyla.</title>
        <authorList>
            <person name="Brown C.T."/>
            <person name="Hug L.A."/>
            <person name="Thomas B.C."/>
            <person name="Sharon I."/>
            <person name="Castelle C.J."/>
            <person name="Singh A."/>
            <person name="Wilkins M.J."/>
            <person name="Williams K.H."/>
            <person name="Banfield J.F."/>
        </authorList>
    </citation>
    <scope>NUCLEOTIDE SEQUENCE [LARGE SCALE GENOMIC DNA]</scope>
</reference>
<sequence>MSMYQLTQIPSEAQIRKLLRRVVFGSTIHCPLCSSRKTTNFEGRFRCKKCRGRFSLLSHTWLAHLRLPLPQFWLVLWCWTEQIPVKQTARLTHLSLVTIYHWFEVLRSKLPEDQELLEHLIQLDEAYFGSKSKNTLRALFVGKQVDSKKLAYKIVNKSYPVREDAWDFLRQKVAPETQVATDGAKIYRGMEKWWPVTHSYDLHRKFEFEQTSEIEGVFGCLRTFIRRMYHHVSCDKLPGLVHEFCFRFSHPEMFESPYQYLLITLRLVPLS</sequence>
<dbReference type="EMBL" id="LCEJ01000027">
    <property type="protein sequence ID" value="KKS70325.1"/>
    <property type="molecule type" value="Genomic_DNA"/>
</dbReference>
<dbReference type="Pfam" id="PF12762">
    <property type="entry name" value="DDE_Tnp_IS1595"/>
    <property type="match status" value="1"/>
</dbReference>
<name>A0A0G1BAC5_9BACT</name>
<accession>A0A0G1BAC5</accession>
<dbReference type="InterPro" id="IPR024445">
    <property type="entry name" value="Tnp_ISXO2-like"/>
</dbReference>